<sequence length="100" mass="11734">MNPLRKHQNEDKKEMSSFDDKMYPLVQSLFFTADLETFKKDIMEGHICNLRQTVETFDCNGSEISNLASLNWALINFLEKVHGLYQESRKMAKMEPIAFR</sequence>
<name>A0A5R8MBI9_9FLAO</name>
<organism evidence="1 2">
    <name type="scientific">Maribacter aurantiacus</name>
    <dbReference type="NCBI Taxonomy" id="1882343"/>
    <lineage>
        <taxon>Bacteria</taxon>
        <taxon>Pseudomonadati</taxon>
        <taxon>Bacteroidota</taxon>
        <taxon>Flavobacteriia</taxon>
        <taxon>Flavobacteriales</taxon>
        <taxon>Flavobacteriaceae</taxon>
        <taxon>Maribacter</taxon>
    </lineage>
</organism>
<reference evidence="1 2" key="1">
    <citation type="journal article" date="2017" name="Int. J. Syst. Evol. Microbiol.">
        <title>Maripseudobacter aurantiacus gen. nov., sp. nov., a novel member of the family Flavobacteriaceae isolated from a sedimentation basin.</title>
        <authorList>
            <person name="Chen C."/>
            <person name="Su Y."/>
            <person name="Tao T."/>
            <person name="Fu G."/>
            <person name="Zhang C."/>
            <person name="Sun C."/>
            <person name="Zhang X."/>
            <person name="Wu M."/>
        </authorList>
    </citation>
    <scope>NUCLEOTIDE SEQUENCE [LARGE SCALE GENOMIC DNA]</scope>
    <source>
        <strain evidence="2">CDA4</strain>
    </source>
</reference>
<dbReference type="AlphaFoldDB" id="A0A5R8MBI9"/>
<gene>
    <name evidence="1" type="ORF">FEK29_03925</name>
</gene>
<protein>
    <submittedName>
        <fullName evidence="1">Uncharacterized protein</fullName>
    </submittedName>
</protein>
<dbReference type="EMBL" id="VBUK01000001">
    <property type="protein sequence ID" value="TLF46928.1"/>
    <property type="molecule type" value="Genomic_DNA"/>
</dbReference>
<evidence type="ECO:0000313" key="2">
    <source>
        <dbReference type="Proteomes" id="UP000308382"/>
    </source>
</evidence>
<accession>A0A5R8MBI9</accession>
<comment type="caution">
    <text evidence="1">The sequence shown here is derived from an EMBL/GenBank/DDBJ whole genome shotgun (WGS) entry which is preliminary data.</text>
</comment>
<dbReference type="Proteomes" id="UP000308382">
    <property type="component" value="Unassembled WGS sequence"/>
</dbReference>
<keyword evidence="2" id="KW-1185">Reference proteome</keyword>
<dbReference type="RefSeq" id="WP_138257071.1">
    <property type="nucleotide sequence ID" value="NZ_VBUK01000001.1"/>
</dbReference>
<evidence type="ECO:0000313" key="1">
    <source>
        <dbReference type="EMBL" id="TLF46928.1"/>
    </source>
</evidence>
<proteinExistence type="predicted"/>